<dbReference type="PROSITE" id="PS51257">
    <property type="entry name" value="PROKAR_LIPOPROTEIN"/>
    <property type="match status" value="1"/>
</dbReference>
<gene>
    <name evidence="2" type="ORF">CROQUDRAFT_723863</name>
</gene>
<feature type="transmembrane region" description="Helical" evidence="1">
    <location>
        <begin position="94"/>
        <end position="116"/>
    </location>
</feature>
<keyword evidence="1" id="KW-1133">Transmembrane helix</keyword>
<keyword evidence="1" id="KW-0472">Membrane</keyword>
<dbReference type="OrthoDB" id="2500621at2759"/>
<organism evidence="2 3">
    <name type="scientific">Cronartium quercuum f. sp. fusiforme G11</name>
    <dbReference type="NCBI Taxonomy" id="708437"/>
    <lineage>
        <taxon>Eukaryota</taxon>
        <taxon>Fungi</taxon>
        <taxon>Dikarya</taxon>
        <taxon>Basidiomycota</taxon>
        <taxon>Pucciniomycotina</taxon>
        <taxon>Pucciniomycetes</taxon>
        <taxon>Pucciniales</taxon>
        <taxon>Coleosporiaceae</taxon>
        <taxon>Cronartium</taxon>
    </lineage>
</organism>
<comment type="caution">
    <text evidence="2">The sequence shown here is derived from an EMBL/GenBank/DDBJ whole genome shotgun (WGS) entry which is preliminary data.</text>
</comment>
<evidence type="ECO:0000256" key="1">
    <source>
        <dbReference type="SAM" id="Phobius"/>
    </source>
</evidence>
<proteinExistence type="predicted"/>
<feature type="transmembrane region" description="Helical" evidence="1">
    <location>
        <begin position="12"/>
        <end position="31"/>
    </location>
</feature>
<keyword evidence="3" id="KW-1185">Reference proteome</keyword>
<feature type="transmembrane region" description="Helical" evidence="1">
    <location>
        <begin position="51"/>
        <end position="73"/>
    </location>
</feature>
<dbReference type="EMBL" id="MU167290">
    <property type="protein sequence ID" value="KAG0144704.1"/>
    <property type="molecule type" value="Genomic_DNA"/>
</dbReference>
<dbReference type="Proteomes" id="UP000886653">
    <property type="component" value="Unassembled WGS sequence"/>
</dbReference>
<sequence>MNERWEAEGAMTLLVSPLIAVLAMLIGCSILDDVGCSDYKPLYVAARMGALGGPIAAFFCVLVSGTLTIDEIGDSLEQDPDFIRFRDQIDRARSLWGILTPYVIGVVGGPIGSAILRAAQLANSIEPLSAARASALGGLFSVPIYYTFWFFMIFILRPCSSRSESKVLPN</sequence>
<evidence type="ECO:0000313" key="3">
    <source>
        <dbReference type="Proteomes" id="UP000886653"/>
    </source>
</evidence>
<reference evidence="2" key="1">
    <citation type="submission" date="2013-11" db="EMBL/GenBank/DDBJ databases">
        <title>Genome sequence of the fusiform rust pathogen reveals effectors for host alternation and coevolution with pine.</title>
        <authorList>
            <consortium name="DOE Joint Genome Institute"/>
            <person name="Smith K."/>
            <person name="Pendleton A."/>
            <person name="Kubisiak T."/>
            <person name="Anderson C."/>
            <person name="Salamov A."/>
            <person name="Aerts A."/>
            <person name="Riley R."/>
            <person name="Clum A."/>
            <person name="Lindquist E."/>
            <person name="Ence D."/>
            <person name="Campbell M."/>
            <person name="Kronenberg Z."/>
            <person name="Feau N."/>
            <person name="Dhillon B."/>
            <person name="Hamelin R."/>
            <person name="Burleigh J."/>
            <person name="Smith J."/>
            <person name="Yandell M."/>
            <person name="Nelson C."/>
            <person name="Grigoriev I."/>
            <person name="Davis J."/>
        </authorList>
    </citation>
    <scope>NUCLEOTIDE SEQUENCE</scope>
    <source>
        <strain evidence="2">G11</strain>
    </source>
</reference>
<keyword evidence="1" id="KW-0812">Transmembrane</keyword>
<evidence type="ECO:0000313" key="2">
    <source>
        <dbReference type="EMBL" id="KAG0144704.1"/>
    </source>
</evidence>
<accession>A0A9P6NER5</accession>
<protein>
    <submittedName>
        <fullName evidence="2">Uncharacterized protein</fullName>
    </submittedName>
</protein>
<name>A0A9P6NER5_9BASI</name>
<feature type="transmembrane region" description="Helical" evidence="1">
    <location>
        <begin position="136"/>
        <end position="156"/>
    </location>
</feature>
<dbReference type="AlphaFoldDB" id="A0A9P6NER5"/>